<organism evidence="8 9">
    <name type="scientific">Lachnoclostridium phytofermentans (strain ATCC 700394 / DSM 18823 / ISDg)</name>
    <name type="common">Clostridium phytofermentans</name>
    <dbReference type="NCBI Taxonomy" id="357809"/>
    <lineage>
        <taxon>Bacteria</taxon>
        <taxon>Bacillati</taxon>
        <taxon>Bacillota</taxon>
        <taxon>Clostridia</taxon>
        <taxon>Lachnospirales</taxon>
        <taxon>Lachnospiraceae</taxon>
    </lineage>
</organism>
<evidence type="ECO:0000256" key="3">
    <source>
        <dbReference type="ARBA" id="ARBA00022692"/>
    </source>
</evidence>
<dbReference type="Pfam" id="PF02588">
    <property type="entry name" value="YitT_membrane"/>
    <property type="match status" value="1"/>
</dbReference>
<sequence length="315" mass="34735">MFHIKKMQKGFLMKRKININKIKPADSFNKIRATFFNKRVGIDILVEVIGSFLIAISLYNFAVQAKFPMTGFSGIALILNRLFSLPIGITTIVLNIPVALVCYRLLGKGFFLRSLRCMIISSLMIDYVGPLLPLYEGDRLLAAICTGVLGGLGYAMIYMRNSSTGGADFIIMAVKAIRPHLSLGKIVFLTDVGIVLAGGIIFRDMDGIIYGMIINYLFAIAVDKLMYGINSGKVALIVTHHGELITDTIEECCQRGSTILNAAGGYKKEAKQVVMCACNNKQMYQLEQAVKHADPECFIIILESNEVLGEGFIIR</sequence>
<evidence type="ECO:0000313" key="8">
    <source>
        <dbReference type="EMBL" id="ABX41419.1"/>
    </source>
</evidence>
<evidence type="ECO:0000256" key="6">
    <source>
        <dbReference type="SAM" id="Phobius"/>
    </source>
</evidence>
<feature type="transmembrane region" description="Helical" evidence="6">
    <location>
        <begin position="40"/>
        <end position="62"/>
    </location>
</feature>
<dbReference type="EMBL" id="CP000885">
    <property type="protein sequence ID" value="ABX41419.1"/>
    <property type="molecule type" value="Genomic_DNA"/>
</dbReference>
<reference evidence="9" key="1">
    <citation type="submission" date="2007-11" db="EMBL/GenBank/DDBJ databases">
        <title>Complete genome sequence of Clostridium phytofermentans ISDg.</title>
        <authorList>
            <person name="Leschine S.B."/>
            <person name="Warnick T.A."/>
            <person name="Blanchard J.L."/>
            <person name="Schnell D.J."/>
            <person name="Petit E.L."/>
            <person name="LaTouf W.G."/>
            <person name="Copeland A."/>
            <person name="Lucas S."/>
            <person name="Lapidus A."/>
            <person name="Barry K."/>
            <person name="Glavina del Rio T."/>
            <person name="Dalin E."/>
            <person name="Tice H."/>
            <person name="Pitluck S."/>
            <person name="Kiss H."/>
            <person name="Brettin T."/>
            <person name="Bruce D."/>
            <person name="Detter J.C."/>
            <person name="Han C."/>
            <person name="Kuske C."/>
            <person name="Schmutz J."/>
            <person name="Larimer F."/>
            <person name="Land M."/>
            <person name="Hauser L."/>
            <person name="Kyrpides N."/>
            <person name="Kim E.A."/>
            <person name="Richardson P."/>
        </authorList>
    </citation>
    <scope>NUCLEOTIDE SEQUENCE [LARGE SCALE GENOMIC DNA]</scope>
    <source>
        <strain evidence="9">ATCC 700394 / DSM 18823 / ISDg</strain>
    </source>
</reference>
<proteinExistence type="predicted"/>
<keyword evidence="2" id="KW-1003">Cell membrane</keyword>
<evidence type="ECO:0000256" key="4">
    <source>
        <dbReference type="ARBA" id="ARBA00022989"/>
    </source>
</evidence>
<dbReference type="PANTHER" id="PTHR33545:SF5">
    <property type="entry name" value="UPF0750 MEMBRANE PROTEIN YITT"/>
    <property type="match status" value="1"/>
</dbReference>
<evidence type="ECO:0000256" key="1">
    <source>
        <dbReference type="ARBA" id="ARBA00004651"/>
    </source>
</evidence>
<evidence type="ECO:0000313" key="9">
    <source>
        <dbReference type="Proteomes" id="UP000000370"/>
    </source>
</evidence>
<evidence type="ECO:0000256" key="5">
    <source>
        <dbReference type="ARBA" id="ARBA00023136"/>
    </source>
</evidence>
<protein>
    <recommendedName>
        <fullName evidence="7">DUF2179 domain-containing protein</fullName>
    </recommendedName>
</protein>
<dbReference type="Proteomes" id="UP000000370">
    <property type="component" value="Chromosome"/>
</dbReference>
<dbReference type="KEGG" id="cpy:Cphy_1039"/>
<dbReference type="AlphaFoldDB" id="A9KM76"/>
<evidence type="ECO:0000256" key="2">
    <source>
        <dbReference type="ARBA" id="ARBA00022475"/>
    </source>
</evidence>
<dbReference type="InterPro" id="IPR019264">
    <property type="entry name" value="DUF2179"/>
</dbReference>
<feature type="transmembrane region" description="Helical" evidence="6">
    <location>
        <begin position="140"/>
        <end position="159"/>
    </location>
</feature>
<feature type="transmembrane region" description="Helical" evidence="6">
    <location>
        <begin position="115"/>
        <end position="134"/>
    </location>
</feature>
<dbReference type="HOGENOM" id="CLU_063199_1_1_9"/>
<dbReference type="PIRSF" id="PIRSF006483">
    <property type="entry name" value="Membrane_protein_YitT"/>
    <property type="match status" value="1"/>
</dbReference>
<feature type="transmembrane region" description="Helical" evidence="6">
    <location>
        <begin position="208"/>
        <end position="227"/>
    </location>
</feature>
<comment type="subcellular location">
    <subcellularLocation>
        <location evidence="1">Cell membrane</location>
        <topology evidence="1">Multi-pass membrane protein</topology>
    </subcellularLocation>
</comment>
<dbReference type="eggNOG" id="COG1284">
    <property type="taxonomic scope" value="Bacteria"/>
</dbReference>
<keyword evidence="5 6" id="KW-0472">Membrane</keyword>
<feature type="domain" description="DUF2179" evidence="7">
    <location>
        <begin position="255"/>
        <end position="309"/>
    </location>
</feature>
<dbReference type="InterPro" id="IPR003740">
    <property type="entry name" value="YitT"/>
</dbReference>
<dbReference type="Gene3D" id="3.30.70.120">
    <property type="match status" value="1"/>
</dbReference>
<feature type="transmembrane region" description="Helical" evidence="6">
    <location>
        <begin position="180"/>
        <end position="202"/>
    </location>
</feature>
<dbReference type="GO" id="GO:0005886">
    <property type="term" value="C:plasma membrane"/>
    <property type="evidence" value="ECO:0007669"/>
    <property type="project" value="UniProtKB-SubCell"/>
</dbReference>
<dbReference type="CDD" id="cd16380">
    <property type="entry name" value="YitT_C"/>
    <property type="match status" value="1"/>
</dbReference>
<keyword evidence="9" id="KW-1185">Reference proteome</keyword>
<name>A9KM76_LACP7</name>
<dbReference type="PANTHER" id="PTHR33545">
    <property type="entry name" value="UPF0750 MEMBRANE PROTEIN YITT-RELATED"/>
    <property type="match status" value="1"/>
</dbReference>
<keyword evidence="3 6" id="KW-0812">Transmembrane</keyword>
<evidence type="ECO:0000259" key="7">
    <source>
        <dbReference type="Pfam" id="PF10035"/>
    </source>
</evidence>
<gene>
    <name evidence="8" type="ordered locus">Cphy_1039</name>
</gene>
<keyword evidence="4 6" id="KW-1133">Transmembrane helix</keyword>
<accession>A9KM76</accession>
<feature type="transmembrane region" description="Helical" evidence="6">
    <location>
        <begin position="82"/>
        <end position="103"/>
    </location>
</feature>
<dbReference type="InterPro" id="IPR015867">
    <property type="entry name" value="N-reg_PII/ATP_PRibTrfase_C"/>
</dbReference>
<dbReference type="STRING" id="357809.Cphy_1039"/>
<dbReference type="Pfam" id="PF10035">
    <property type="entry name" value="DUF2179"/>
    <property type="match status" value="1"/>
</dbReference>
<dbReference type="InterPro" id="IPR051461">
    <property type="entry name" value="UPF0750_membrane"/>
</dbReference>